<keyword evidence="1" id="KW-0812">Transmembrane</keyword>
<comment type="caution">
    <text evidence="2">The sequence shown here is derived from an EMBL/GenBank/DDBJ whole genome shotgun (WGS) entry which is preliminary data.</text>
</comment>
<evidence type="ECO:0000313" key="3">
    <source>
        <dbReference type="Proteomes" id="UP000715441"/>
    </source>
</evidence>
<evidence type="ECO:0008006" key="4">
    <source>
        <dbReference type="Google" id="ProtNLM"/>
    </source>
</evidence>
<proteinExistence type="predicted"/>
<organism evidence="2 3">
    <name type="scientific">Amycolatopsis acididurans</name>
    <dbReference type="NCBI Taxonomy" id="2724524"/>
    <lineage>
        <taxon>Bacteria</taxon>
        <taxon>Bacillati</taxon>
        <taxon>Actinomycetota</taxon>
        <taxon>Actinomycetes</taxon>
        <taxon>Pseudonocardiales</taxon>
        <taxon>Pseudonocardiaceae</taxon>
        <taxon>Amycolatopsis</taxon>
    </lineage>
</organism>
<feature type="transmembrane region" description="Helical" evidence="1">
    <location>
        <begin position="146"/>
        <end position="168"/>
    </location>
</feature>
<gene>
    <name evidence="2" type="ORF">HFP15_04100</name>
</gene>
<keyword evidence="1" id="KW-1133">Transmembrane helix</keyword>
<accession>A0ABX1IX36</accession>
<dbReference type="PANTHER" id="PTHR42305:SF1">
    <property type="entry name" value="MEMBRANE PROTEIN RV1733C-RELATED"/>
    <property type="match status" value="1"/>
</dbReference>
<sequence length="195" mass="20368">MNTTWLGRRLTWLGAWRNPLARSSDRIELAAVAVALLLALLAIPVALSVGSTARADALRAAAAQQATRTQTTAVLLVRAPDAAPSEVQPATPVTVNAVWRLPDGSDRTGVITADAGTPQGAHVPIWTDPAGNPVQPPLTASNATGLGVAAAVFAWVGFVAALALLCWLARFALDRARAAAWTREWAGLGRDLNRS</sequence>
<keyword evidence="1" id="KW-0472">Membrane</keyword>
<evidence type="ECO:0000313" key="2">
    <source>
        <dbReference type="EMBL" id="NKQ52058.1"/>
    </source>
</evidence>
<dbReference type="RefSeq" id="WP_168511579.1">
    <property type="nucleotide sequence ID" value="NZ_JAAXLS010000002.1"/>
</dbReference>
<evidence type="ECO:0000256" key="1">
    <source>
        <dbReference type="SAM" id="Phobius"/>
    </source>
</evidence>
<feature type="transmembrane region" description="Helical" evidence="1">
    <location>
        <begin position="27"/>
        <end position="47"/>
    </location>
</feature>
<name>A0ABX1IX36_9PSEU</name>
<protein>
    <recommendedName>
        <fullName evidence="4">Transmembrane protein</fullName>
    </recommendedName>
</protein>
<dbReference type="Proteomes" id="UP000715441">
    <property type="component" value="Unassembled WGS sequence"/>
</dbReference>
<dbReference type="PANTHER" id="PTHR42305">
    <property type="entry name" value="MEMBRANE PROTEIN RV1733C-RELATED"/>
    <property type="match status" value="1"/>
</dbReference>
<dbReference type="EMBL" id="JAAXLS010000002">
    <property type="protein sequence ID" value="NKQ52058.1"/>
    <property type="molecule type" value="Genomic_DNA"/>
</dbReference>
<keyword evidence="3" id="KW-1185">Reference proteome</keyword>
<dbReference type="InterPro" id="IPR039708">
    <property type="entry name" value="MT1774/Rv1733c-like"/>
</dbReference>
<reference evidence="2 3" key="1">
    <citation type="submission" date="2020-04" db="EMBL/GenBank/DDBJ databases">
        <title>Novel species.</title>
        <authorList>
            <person name="Teo W.F.A."/>
            <person name="Lipun K."/>
            <person name="Srisuk N."/>
            <person name="Duangmal K."/>
        </authorList>
    </citation>
    <scope>NUCLEOTIDE SEQUENCE [LARGE SCALE GENOMIC DNA]</scope>
    <source>
        <strain evidence="2 3">K13G38</strain>
    </source>
</reference>